<protein>
    <submittedName>
        <fullName evidence="1">Uncharacterized protein</fullName>
    </submittedName>
</protein>
<gene>
    <name evidence="1" type="ORF">M514_21629</name>
</gene>
<name>A0A085N9G9_9BILA</name>
<dbReference type="Proteomes" id="UP000030758">
    <property type="component" value="Unassembled WGS sequence"/>
</dbReference>
<proteinExistence type="predicted"/>
<accession>A0A085N9G9</accession>
<dbReference type="EMBL" id="KL367527">
    <property type="protein sequence ID" value="KFD66115.1"/>
    <property type="molecule type" value="Genomic_DNA"/>
</dbReference>
<reference evidence="1" key="1">
    <citation type="journal article" date="2014" name="Nat. Genet.">
        <title>Genome and transcriptome of the porcine whipworm Trichuris suis.</title>
        <authorList>
            <person name="Jex A.R."/>
            <person name="Nejsum P."/>
            <person name="Schwarz E.M."/>
            <person name="Hu L."/>
            <person name="Young N.D."/>
            <person name="Hall R.S."/>
            <person name="Korhonen P.K."/>
            <person name="Liao S."/>
            <person name="Thamsborg S."/>
            <person name="Xia J."/>
            <person name="Xu P."/>
            <person name="Wang S."/>
            <person name="Scheerlinck J.P."/>
            <person name="Hofmann A."/>
            <person name="Sternberg P.W."/>
            <person name="Wang J."/>
            <person name="Gasser R.B."/>
        </authorList>
    </citation>
    <scope>NUCLEOTIDE SEQUENCE [LARGE SCALE GENOMIC DNA]</scope>
    <source>
        <strain evidence="1">DCEP-RM93F</strain>
    </source>
</reference>
<dbReference type="AlphaFoldDB" id="A0A085N9G9"/>
<evidence type="ECO:0000313" key="1">
    <source>
        <dbReference type="EMBL" id="KFD66115.1"/>
    </source>
</evidence>
<sequence length="75" mass="8468">MKLVCLAKLFSHDSTAVDIYICIAPSGRSKSLLPWKHLGKCLTEHGKSFESYARSVFNAGKERVRLFAIVEDEMH</sequence>
<organism evidence="1">
    <name type="scientific">Trichuris suis</name>
    <name type="common">pig whipworm</name>
    <dbReference type="NCBI Taxonomy" id="68888"/>
    <lineage>
        <taxon>Eukaryota</taxon>
        <taxon>Metazoa</taxon>
        <taxon>Ecdysozoa</taxon>
        <taxon>Nematoda</taxon>
        <taxon>Enoplea</taxon>
        <taxon>Dorylaimia</taxon>
        <taxon>Trichinellida</taxon>
        <taxon>Trichuridae</taxon>
        <taxon>Trichuris</taxon>
    </lineage>
</organism>